<dbReference type="OrthoDB" id="2195244at2"/>
<dbReference type="eggNOG" id="COG3711">
    <property type="taxonomic scope" value="Bacteria"/>
</dbReference>
<name>R3WQ19_9ENTE</name>
<keyword evidence="4" id="KW-1185">Reference proteome</keyword>
<feature type="transmembrane region" description="Helical" evidence="1">
    <location>
        <begin position="330"/>
        <end position="350"/>
    </location>
</feature>
<dbReference type="RefSeq" id="WP_010768569.1">
    <property type="nucleotide sequence ID" value="NZ_ASWE01000002.1"/>
</dbReference>
<evidence type="ECO:0000259" key="2">
    <source>
        <dbReference type="Pfam" id="PF05043"/>
    </source>
</evidence>
<comment type="caution">
    <text evidence="3">The sequence shown here is derived from an EMBL/GenBank/DDBJ whole genome shotgun (WGS) entry which is preliminary data.</text>
</comment>
<dbReference type="InterPro" id="IPR007737">
    <property type="entry name" value="Mga_HTH"/>
</dbReference>
<protein>
    <recommendedName>
        <fullName evidence="2">Mga helix-turn-helix domain-containing protein</fullName>
    </recommendedName>
</protein>
<sequence>MLPDEIIASFLTKKQMQKLKILRQLKQGPVLLTEIEDDFHLSKRQAREVIDSVVEDIYEYSQSKSDLPDLQNKSGKINFSPLICDEQFIYLLNNMREKYVTSSSLYQVLLFVLEKRSFRLSTMADTLAYSQSYSYKLLGRLKKFLISIEADVKLTKKKTTTFELSGNESSIRMLHYFSTILISRGEKWLFKSIEKKEILSSFRYLKTKKIEMLSPINQNKIYDILAIYELANRNHCKLDFMEKDIVNLGEVIGSAKEIHYLISELQTSFSYNERVHLSFFMTYLIQEFLTKQEKEQIGIKILDLVDNKIVTQTYHLLKLIQRKVFLPEKIFYQLAYSISCSIVVVYYFGLHRYMVSKNQQNENHSILNFLRSCIEESLDTLCEENGFQILVIHLLQVISGYITVIPDITQYVYLEFFQRPEYKFIVEKALEVMYTKDVIQISEDYYSADIVISDTCHSKMKKKYFYFNEFANQTLWKELGAYLGSKVNEKNYQENS</sequence>
<dbReference type="HOGENOM" id="CLU_041645_0_0_9"/>
<proteinExistence type="predicted"/>
<keyword evidence="1" id="KW-1133">Transmembrane helix</keyword>
<organism evidence="3 4">
    <name type="scientific">Enterococcus phoeniculicola ATCC BAA-412</name>
    <dbReference type="NCBI Taxonomy" id="1158610"/>
    <lineage>
        <taxon>Bacteria</taxon>
        <taxon>Bacillati</taxon>
        <taxon>Bacillota</taxon>
        <taxon>Bacilli</taxon>
        <taxon>Lactobacillales</taxon>
        <taxon>Enterococcaceae</taxon>
        <taxon>Enterococcus</taxon>
    </lineage>
</organism>
<dbReference type="Pfam" id="PF05043">
    <property type="entry name" value="Mga"/>
    <property type="match status" value="1"/>
</dbReference>
<evidence type="ECO:0000313" key="3">
    <source>
        <dbReference type="EMBL" id="EOL43925.1"/>
    </source>
</evidence>
<reference evidence="3 4" key="1">
    <citation type="submission" date="2013-02" db="EMBL/GenBank/DDBJ databases">
        <title>The Genome Sequence of Enterococcus phoeniculicola BAA-412.</title>
        <authorList>
            <consortium name="The Broad Institute Genome Sequencing Platform"/>
            <consortium name="The Broad Institute Genome Sequencing Center for Infectious Disease"/>
            <person name="Earl A.M."/>
            <person name="Gilmore M.S."/>
            <person name="Lebreton F."/>
            <person name="Walker B."/>
            <person name="Young S.K."/>
            <person name="Zeng Q."/>
            <person name="Gargeya S."/>
            <person name="Fitzgerald M."/>
            <person name="Haas B."/>
            <person name="Abouelleil A."/>
            <person name="Alvarado L."/>
            <person name="Arachchi H.M."/>
            <person name="Berlin A.M."/>
            <person name="Chapman S.B."/>
            <person name="Dewar J."/>
            <person name="Goldberg J."/>
            <person name="Griggs A."/>
            <person name="Gujja S."/>
            <person name="Hansen M."/>
            <person name="Howarth C."/>
            <person name="Imamovic A."/>
            <person name="Larimer J."/>
            <person name="McCowan C."/>
            <person name="Murphy C."/>
            <person name="Neiman D."/>
            <person name="Pearson M."/>
            <person name="Priest M."/>
            <person name="Roberts A."/>
            <person name="Saif S."/>
            <person name="Shea T."/>
            <person name="Sisk P."/>
            <person name="Sykes S."/>
            <person name="Wortman J."/>
            <person name="Nusbaum C."/>
            <person name="Birren B."/>
        </authorList>
    </citation>
    <scope>NUCLEOTIDE SEQUENCE [LARGE SCALE GENOMIC DNA]</scope>
    <source>
        <strain evidence="3 4">ATCC BAA-412</strain>
    </source>
</reference>
<evidence type="ECO:0000313" key="4">
    <source>
        <dbReference type="Proteomes" id="UP000013785"/>
    </source>
</evidence>
<dbReference type="AlphaFoldDB" id="R3WQ19"/>
<dbReference type="EMBL" id="AJAT01000015">
    <property type="protein sequence ID" value="EOL43925.1"/>
    <property type="molecule type" value="Genomic_DNA"/>
</dbReference>
<keyword evidence="1" id="KW-0812">Transmembrane</keyword>
<dbReference type="PATRIC" id="fig|1158610.3.peg.1902"/>
<dbReference type="Proteomes" id="UP000013785">
    <property type="component" value="Unassembled WGS sequence"/>
</dbReference>
<feature type="domain" description="Mga helix-turn-helix" evidence="2">
    <location>
        <begin position="92"/>
        <end position="176"/>
    </location>
</feature>
<accession>R3WQ19</accession>
<dbReference type="STRING" id="154621.RV11_GL001057"/>
<keyword evidence="1" id="KW-0472">Membrane</keyword>
<evidence type="ECO:0000256" key="1">
    <source>
        <dbReference type="SAM" id="Phobius"/>
    </source>
</evidence>
<gene>
    <name evidence="3" type="ORF">UC3_01907</name>
</gene>